<feature type="transmembrane region" description="Helical" evidence="7">
    <location>
        <begin position="201"/>
        <end position="229"/>
    </location>
</feature>
<evidence type="ECO:0000313" key="10">
    <source>
        <dbReference type="Proteomes" id="UP001529245"/>
    </source>
</evidence>
<feature type="transmembrane region" description="Helical" evidence="7">
    <location>
        <begin position="249"/>
        <end position="265"/>
    </location>
</feature>
<accession>A0ABT6XXD8</accession>
<dbReference type="EMBL" id="JASGCB010000007">
    <property type="protein sequence ID" value="MDI9259763.1"/>
    <property type="molecule type" value="Genomic_DNA"/>
</dbReference>
<keyword evidence="4 7" id="KW-0812">Transmembrane</keyword>
<evidence type="ECO:0000256" key="3">
    <source>
        <dbReference type="ARBA" id="ARBA00022475"/>
    </source>
</evidence>
<evidence type="ECO:0000259" key="8">
    <source>
        <dbReference type="PROSITE" id="PS50928"/>
    </source>
</evidence>
<dbReference type="InterPro" id="IPR000515">
    <property type="entry name" value="MetI-like"/>
</dbReference>
<dbReference type="SUPFAM" id="SSF160964">
    <property type="entry name" value="MalF N-terminal region-like"/>
    <property type="match status" value="1"/>
</dbReference>
<keyword evidence="3" id="KW-1003">Cell membrane</keyword>
<evidence type="ECO:0000256" key="5">
    <source>
        <dbReference type="ARBA" id="ARBA00022989"/>
    </source>
</evidence>
<feature type="transmembrane region" description="Helical" evidence="7">
    <location>
        <begin position="75"/>
        <end position="96"/>
    </location>
</feature>
<feature type="transmembrane region" description="Helical" evidence="7">
    <location>
        <begin position="272"/>
        <end position="298"/>
    </location>
</feature>
<dbReference type="PANTHER" id="PTHR30193">
    <property type="entry name" value="ABC TRANSPORTER PERMEASE PROTEIN"/>
    <property type="match status" value="1"/>
</dbReference>
<keyword evidence="6 7" id="KW-0472">Membrane</keyword>
<dbReference type="SUPFAM" id="SSF161098">
    <property type="entry name" value="MetI-like"/>
    <property type="match status" value="1"/>
</dbReference>
<evidence type="ECO:0000256" key="2">
    <source>
        <dbReference type="ARBA" id="ARBA00022448"/>
    </source>
</evidence>
<keyword evidence="5 7" id="KW-1133">Transmembrane helix</keyword>
<proteinExistence type="inferred from homology"/>
<dbReference type="Gene3D" id="1.10.3720.10">
    <property type="entry name" value="MetI-like"/>
    <property type="match status" value="1"/>
</dbReference>
<dbReference type="PROSITE" id="PS50928">
    <property type="entry name" value="ABC_TM1"/>
    <property type="match status" value="1"/>
</dbReference>
<gene>
    <name evidence="9" type="ORF">QID03_06135</name>
</gene>
<dbReference type="CDD" id="cd06261">
    <property type="entry name" value="TM_PBP2"/>
    <property type="match status" value="1"/>
</dbReference>
<feature type="transmembrane region" description="Helical" evidence="7">
    <location>
        <begin position="158"/>
        <end position="180"/>
    </location>
</feature>
<keyword evidence="2 7" id="KW-0813">Transport</keyword>
<keyword evidence="10" id="KW-1185">Reference proteome</keyword>
<dbReference type="InterPro" id="IPR051393">
    <property type="entry name" value="ABC_transporter_permease"/>
</dbReference>
<evidence type="ECO:0000256" key="4">
    <source>
        <dbReference type="ARBA" id="ARBA00022692"/>
    </source>
</evidence>
<dbReference type="Pfam" id="PF00528">
    <property type="entry name" value="BPD_transp_1"/>
    <property type="match status" value="1"/>
</dbReference>
<organism evidence="9 10">
    <name type="scientific">Alicyclobacillus sendaiensis PA2</name>
    <dbReference type="NCBI Taxonomy" id="3029425"/>
    <lineage>
        <taxon>Bacteria</taxon>
        <taxon>Bacillati</taxon>
        <taxon>Bacillota</taxon>
        <taxon>Bacilli</taxon>
        <taxon>Bacillales</taxon>
        <taxon>Alicyclobacillaceae</taxon>
        <taxon>Alicyclobacillus</taxon>
    </lineage>
</organism>
<evidence type="ECO:0000313" key="9">
    <source>
        <dbReference type="EMBL" id="MDI9259763.1"/>
    </source>
</evidence>
<evidence type="ECO:0000256" key="7">
    <source>
        <dbReference type="RuleBase" id="RU363032"/>
    </source>
</evidence>
<comment type="subcellular location">
    <subcellularLocation>
        <location evidence="1 7">Cell membrane</location>
        <topology evidence="1 7">Multi-pass membrane protein</topology>
    </subcellularLocation>
</comment>
<evidence type="ECO:0000256" key="6">
    <source>
        <dbReference type="ARBA" id="ARBA00023136"/>
    </source>
</evidence>
<comment type="caution">
    <text evidence="9">The sequence shown here is derived from an EMBL/GenBank/DDBJ whole genome shotgun (WGS) entry which is preliminary data.</text>
</comment>
<reference evidence="9 10" key="1">
    <citation type="submission" date="2023-04" db="EMBL/GenBank/DDBJ databases">
        <title>A. sendaiensis sub sp. chiapanensis a novel subspecie with specific adaptation in bacterial cell wall isolated from an active volcano.</title>
        <authorList>
            <person name="Alvarez Gutierrez P.E."/>
            <person name="Ortiz Cortes L.Y."/>
        </authorList>
    </citation>
    <scope>NUCLEOTIDE SEQUENCE [LARGE SCALE GENOMIC DNA]</scope>
    <source>
        <strain evidence="9 10">PA2</strain>
    </source>
</reference>
<dbReference type="Proteomes" id="UP001529245">
    <property type="component" value="Unassembled WGS sequence"/>
</dbReference>
<feature type="transmembrane region" description="Helical" evidence="7">
    <location>
        <begin position="108"/>
        <end position="128"/>
    </location>
</feature>
<feature type="transmembrane region" description="Helical" evidence="7">
    <location>
        <begin position="12"/>
        <end position="39"/>
    </location>
</feature>
<dbReference type="RefSeq" id="WP_283203303.1">
    <property type="nucleotide sequence ID" value="NZ_JASGCB010000007.1"/>
</dbReference>
<sequence length="303" mass="34082">MKRSSLAVREWLTGYLFISPWLIGFIVFTLGPLVGSLYLSFTNYNLLQPPQFIGAQNYFQMVRDPDFWQALSVTFYYAIFAIPLDLAVALALAILLNQRVRYMPLFRTIFYLPAILPPVATSVLWNWILNPDYGILNAFLHALGLPQPQWLVTPQWTVPAYIVMSVWGVGTWMVIFLAGLQDVPQSLYEAAAIDGASVWRSFWNITLPMISPVLLFNLVQGVIGTFSYFTQAYIMGNGVGGSNAGVDNAGLFYALYLYIQGFAELHMGYASALAWVLFFIVLILTLLIFKGSALWVYYGGERD</sequence>
<feature type="domain" description="ABC transmembrane type-1" evidence="8">
    <location>
        <begin position="71"/>
        <end position="288"/>
    </location>
</feature>
<dbReference type="InterPro" id="IPR035906">
    <property type="entry name" value="MetI-like_sf"/>
</dbReference>
<protein>
    <submittedName>
        <fullName evidence="9">Sugar ABC transporter permease</fullName>
    </submittedName>
</protein>
<comment type="similarity">
    <text evidence="7">Belongs to the binding-protein-dependent transport system permease family.</text>
</comment>
<dbReference type="PANTHER" id="PTHR30193:SF1">
    <property type="entry name" value="ABC TRANSPORTER PERMEASE PROTEIN YESP-RELATED"/>
    <property type="match status" value="1"/>
</dbReference>
<name>A0ABT6XXD8_ALISE</name>
<evidence type="ECO:0000256" key="1">
    <source>
        <dbReference type="ARBA" id="ARBA00004651"/>
    </source>
</evidence>